<dbReference type="InterPro" id="IPR036271">
    <property type="entry name" value="Tet_transcr_reg_TetR-rel_C_sf"/>
</dbReference>
<dbReference type="GO" id="GO:0003700">
    <property type="term" value="F:DNA-binding transcription factor activity"/>
    <property type="evidence" value="ECO:0007669"/>
    <property type="project" value="TreeGrafter"/>
</dbReference>
<dbReference type="InterPro" id="IPR025996">
    <property type="entry name" value="MT1864/Rv1816-like_C"/>
</dbReference>
<keyword evidence="7" id="KW-1185">Reference proteome</keyword>
<dbReference type="GO" id="GO:0000976">
    <property type="term" value="F:transcription cis-regulatory region binding"/>
    <property type="evidence" value="ECO:0007669"/>
    <property type="project" value="TreeGrafter"/>
</dbReference>
<evidence type="ECO:0000256" key="3">
    <source>
        <dbReference type="ARBA" id="ARBA00023163"/>
    </source>
</evidence>
<evidence type="ECO:0000256" key="4">
    <source>
        <dbReference type="PROSITE-ProRule" id="PRU00335"/>
    </source>
</evidence>
<evidence type="ECO:0000256" key="2">
    <source>
        <dbReference type="ARBA" id="ARBA00023125"/>
    </source>
</evidence>
<dbReference type="InterPro" id="IPR050109">
    <property type="entry name" value="HTH-type_TetR-like_transc_reg"/>
</dbReference>
<dbReference type="Gene3D" id="1.10.10.60">
    <property type="entry name" value="Homeodomain-like"/>
    <property type="match status" value="1"/>
</dbReference>
<keyword evidence="2 4" id="KW-0238">DNA-binding</keyword>
<dbReference type="RefSeq" id="WP_117361581.1">
    <property type="nucleotide sequence ID" value="NZ_QURH01001035.1"/>
</dbReference>
<dbReference type="Gene3D" id="1.10.357.10">
    <property type="entry name" value="Tetracycline Repressor, domain 2"/>
    <property type="match status" value="1"/>
</dbReference>
<reference evidence="6 7" key="1">
    <citation type="submission" date="2018-08" db="EMBL/GenBank/DDBJ databases">
        <title>Actinomadura jelena sp. nov., a novel Actinomycete isolated from soil in Chad.</title>
        <authorList>
            <person name="Shi L."/>
        </authorList>
    </citation>
    <scope>NUCLEOTIDE SEQUENCE [LARGE SCALE GENOMIC DNA]</scope>
    <source>
        <strain evidence="6 7">NEAU-G17</strain>
    </source>
</reference>
<dbReference type="Pfam" id="PF00440">
    <property type="entry name" value="TetR_N"/>
    <property type="match status" value="1"/>
</dbReference>
<name>A0A372J9U2_9ACTN</name>
<organism evidence="6 7">
    <name type="scientific">Actinomadura logoneensis</name>
    <dbReference type="NCBI Taxonomy" id="2293572"/>
    <lineage>
        <taxon>Bacteria</taxon>
        <taxon>Bacillati</taxon>
        <taxon>Actinomycetota</taxon>
        <taxon>Actinomycetes</taxon>
        <taxon>Streptosporangiales</taxon>
        <taxon>Thermomonosporaceae</taxon>
        <taxon>Actinomadura</taxon>
    </lineage>
</organism>
<evidence type="ECO:0000313" key="6">
    <source>
        <dbReference type="EMBL" id="RFU36760.1"/>
    </source>
</evidence>
<feature type="domain" description="HTH tetR-type" evidence="5">
    <location>
        <begin position="12"/>
        <end position="72"/>
    </location>
</feature>
<dbReference type="PANTHER" id="PTHR30055">
    <property type="entry name" value="HTH-TYPE TRANSCRIPTIONAL REGULATOR RUTR"/>
    <property type="match status" value="1"/>
</dbReference>
<comment type="caution">
    <text evidence="6">The sequence shown here is derived from an EMBL/GenBank/DDBJ whole genome shotgun (WGS) entry which is preliminary data.</text>
</comment>
<evidence type="ECO:0000256" key="1">
    <source>
        <dbReference type="ARBA" id="ARBA00023015"/>
    </source>
</evidence>
<gene>
    <name evidence="6" type="ORF">DZF91_36465</name>
</gene>
<keyword evidence="3" id="KW-0804">Transcription</keyword>
<dbReference type="Pfam" id="PF13305">
    <property type="entry name" value="TetR_C_33"/>
    <property type="match status" value="1"/>
</dbReference>
<feature type="DNA-binding region" description="H-T-H motif" evidence="4">
    <location>
        <begin position="35"/>
        <end position="54"/>
    </location>
</feature>
<dbReference type="PROSITE" id="PS50977">
    <property type="entry name" value="HTH_TETR_2"/>
    <property type="match status" value="1"/>
</dbReference>
<dbReference type="EMBL" id="QURH01001035">
    <property type="protein sequence ID" value="RFU36760.1"/>
    <property type="molecule type" value="Genomic_DNA"/>
</dbReference>
<sequence length="191" mass="21233">MSAQQRRERERADRRRLIVRTARELAESEGWEAVTTRRLSDLVQYSQPVLYSHFKGKSAIVAAVAVEGIADLAAELRAAREKATGDVAALHDVARTYLEFAAAHPATYDAMFVQPIDVTFGTGESPQALRDAFQEFETVLRPFAGERDPETFAELGWSWLHGLATLTKGKRLRPDHADARLTLVVDALTRG</sequence>
<protein>
    <submittedName>
        <fullName evidence="6">TetR/AcrR family transcriptional regulator</fullName>
    </submittedName>
</protein>
<evidence type="ECO:0000313" key="7">
    <source>
        <dbReference type="Proteomes" id="UP000261811"/>
    </source>
</evidence>
<dbReference type="PANTHER" id="PTHR30055:SF234">
    <property type="entry name" value="HTH-TYPE TRANSCRIPTIONAL REGULATOR BETI"/>
    <property type="match status" value="1"/>
</dbReference>
<dbReference type="SUPFAM" id="SSF48498">
    <property type="entry name" value="Tetracyclin repressor-like, C-terminal domain"/>
    <property type="match status" value="1"/>
</dbReference>
<dbReference type="SUPFAM" id="SSF46689">
    <property type="entry name" value="Homeodomain-like"/>
    <property type="match status" value="1"/>
</dbReference>
<keyword evidence="1" id="KW-0805">Transcription regulation</keyword>
<dbReference type="OrthoDB" id="4641396at2"/>
<proteinExistence type="predicted"/>
<dbReference type="Proteomes" id="UP000261811">
    <property type="component" value="Unassembled WGS sequence"/>
</dbReference>
<dbReference type="AlphaFoldDB" id="A0A372J9U2"/>
<evidence type="ECO:0000259" key="5">
    <source>
        <dbReference type="PROSITE" id="PS50977"/>
    </source>
</evidence>
<dbReference type="InterPro" id="IPR009057">
    <property type="entry name" value="Homeodomain-like_sf"/>
</dbReference>
<accession>A0A372J9U2</accession>
<dbReference type="InterPro" id="IPR001647">
    <property type="entry name" value="HTH_TetR"/>
</dbReference>